<feature type="region of interest" description="Disordered" evidence="1">
    <location>
        <begin position="283"/>
        <end position="308"/>
    </location>
</feature>
<proteinExistence type="predicted"/>
<dbReference type="PANTHER" id="PTHR38696">
    <property type="entry name" value="MEDIATOR OF RNA POLYMERASE II TRANSCRIPTION SUBUNIT 13"/>
    <property type="match status" value="1"/>
</dbReference>
<sequence length="324" mass="36116">MSSYHFTDMGAQAPTSNFATTTVAHPYSAKPHIQLAADSVLRLVRLPCSVKDSIRELIQREWPHGIVSDVMREGLHEFKLGNAPWGSQGIRSAAARAIMQVQRFLLVTSILSCVHECGWSLITQTDIKNFVFDTNMFSFEYIGNTQPSKFFAMSFVDSDAIQLINTHNKAMLAVQNAVAYDKHAVVRMYEELNAVVQFSLIDCECWNKRTLLALLESFEKNGFVFHTSFGMQGNTSGGASSTGTNPDTWVFRLPTKVPSRKLCHSLVTPSAVIPSLESWHCTDSDDPNSWQEIPRSNPPSPKLPDAKESMGWRAWVPWGSPVGF</sequence>
<dbReference type="STRING" id="930990.A0A067MEF0"/>
<dbReference type="PANTHER" id="PTHR38696:SF1">
    <property type="entry name" value="MEDIATOR OF RNA POLYMERASE II TRANSCRIPTION SUBUNIT 13"/>
    <property type="match status" value="1"/>
</dbReference>
<dbReference type="EMBL" id="KL198069">
    <property type="protein sequence ID" value="KDQ10257.1"/>
    <property type="molecule type" value="Genomic_DNA"/>
</dbReference>
<dbReference type="InParanoid" id="A0A067MEF0"/>
<organism evidence="2 3">
    <name type="scientific">Botryobasidium botryosum (strain FD-172 SS1)</name>
    <dbReference type="NCBI Taxonomy" id="930990"/>
    <lineage>
        <taxon>Eukaryota</taxon>
        <taxon>Fungi</taxon>
        <taxon>Dikarya</taxon>
        <taxon>Basidiomycota</taxon>
        <taxon>Agaricomycotina</taxon>
        <taxon>Agaricomycetes</taxon>
        <taxon>Cantharellales</taxon>
        <taxon>Botryobasidiaceae</taxon>
        <taxon>Botryobasidium</taxon>
    </lineage>
</organism>
<name>A0A067MEF0_BOTB1</name>
<dbReference type="AlphaFoldDB" id="A0A067MEF0"/>
<accession>A0A067MEF0</accession>
<evidence type="ECO:0000256" key="1">
    <source>
        <dbReference type="SAM" id="MobiDB-lite"/>
    </source>
</evidence>
<protein>
    <submittedName>
        <fullName evidence="2">Uncharacterized protein</fullName>
    </submittedName>
</protein>
<dbReference type="HOGENOM" id="CLU_857875_0_0_1"/>
<gene>
    <name evidence="2" type="ORF">BOTBODRAFT_190585</name>
</gene>
<dbReference type="Proteomes" id="UP000027195">
    <property type="component" value="Unassembled WGS sequence"/>
</dbReference>
<reference evidence="3" key="1">
    <citation type="journal article" date="2014" name="Proc. Natl. Acad. Sci. U.S.A.">
        <title>Extensive sampling of basidiomycete genomes demonstrates inadequacy of the white-rot/brown-rot paradigm for wood decay fungi.</title>
        <authorList>
            <person name="Riley R."/>
            <person name="Salamov A.A."/>
            <person name="Brown D.W."/>
            <person name="Nagy L.G."/>
            <person name="Floudas D."/>
            <person name="Held B.W."/>
            <person name="Levasseur A."/>
            <person name="Lombard V."/>
            <person name="Morin E."/>
            <person name="Otillar R."/>
            <person name="Lindquist E.A."/>
            <person name="Sun H."/>
            <person name="LaButti K.M."/>
            <person name="Schmutz J."/>
            <person name="Jabbour D."/>
            <person name="Luo H."/>
            <person name="Baker S.E."/>
            <person name="Pisabarro A.G."/>
            <person name="Walton J.D."/>
            <person name="Blanchette R.A."/>
            <person name="Henrissat B."/>
            <person name="Martin F."/>
            <person name="Cullen D."/>
            <person name="Hibbett D.S."/>
            <person name="Grigoriev I.V."/>
        </authorList>
    </citation>
    <scope>NUCLEOTIDE SEQUENCE [LARGE SCALE GENOMIC DNA]</scope>
    <source>
        <strain evidence="3">FD-172 SS1</strain>
    </source>
</reference>
<evidence type="ECO:0000313" key="3">
    <source>
        <dbReference type="Proteomes" id="UP000027195"/>
    </source>
</evidence>
<keyword evidence="3" id="KW-1185">Reference proteome</keyword>
<evidence type="ECO:0000313" key="2">
    <source>
        <dbReference type="EMBL" id="KDQ10257.1"/>
    </source>
</evidence>